<evidence type="ECO:0000256" key="2">
    <source>
        <dbReference type="ARBA" id="ARBA00022714"/>
    </source>
</evidence>
<dbReference type="GO" id="GO:0051537">
    <property type="term" value="F:2 iron, 2 sulfur cluster binding"/>
    <property type="evidence" value="ECO:0007669"/>
    <property type="project" value="UniProtKB-KW"/>
</dbReference>
<comment type="similarity">
    <text evidence="1">Belongs to the complex I 24 kDa subunit family.</text>
</comment>
<dbReference type="Gene3D" id="3.40.30.10">
    <property type="entry name" value="Glutaredoxin"/>
    <property type="match status" value="1"/>
</dbReference>
<dbReference type="RefSeq" id="WP_110374006.1">
    <property type="nucleotide sequence ID" value="NZ_JAHBRY010000001.1"/>
</dbReference>
<dbReference type="GO" id="GO:0031090">
    <property type="term" value="C:organelle membrane"/>
    <property type="evidence" value="ECO:0007669"/>
    <property type="project" value="UniProtKB-ARBA"/>
</dbReference>
<dbReference type="Proteomes" id="UP000248021">
    <property type="component" value="Unassembled WGS sequence"/>
</dbReference>
<feature type="region of interest" description="Disordered" evidence="10">
    <location>
        <begin position="237"/>
        <end position="316"/>
    </location>
</feature>
<organism evidence="11 12">
    <name type="scientific">Chelatococcus asaccharovorans</name>
    <dbReference type="NCBI Taxonomy" id="28210"/>
    <lineage>
        <taxon>Bacteria</taxon>
        <taxon>Pseudomonadati</taxon>
        <taxon>Pseudomonadota</taxon>
        <taxon>Alphaproteobacteria</taxon>
        <taxon>Hyphomicrobiales</taxon>
        <taxon>Chelatococcaceae</taxon>
        <taxon>Chelatococcus</taxon>
    </lineage>
</organism>
<dbReference type="NCBIfam" id="TIGR01958">
    <property type="entry name" value="nuoE_fam"/>
    <property type="match status" value="1"/>
</dbReference>
<name>A0A2V3UB78_9HYPH</name>
<evidence type="ECO:0000313" key="11">
    <source>
        <dbReference type="EMBL" id="PXW61707.1"/>
    </source>
</evidence>
<evidence type="ECO:0000256" key="9">
    <source>
        <dbReference type="ARBA" id="ARBA00047712"/>
    </source>
</evidence>
<dbReference type="InterPro" id="IPR041921">
    <property type="entry name" value="NuoE_N"/>
</dbReference>
<dbReference type="AlphaFoldDB" id="A0A2V3UB78"/>
<keyword evidence="3" id="KW-0479">Metal-binding</keyword>
<dbReference type="CDD" id="cd03064">
    <property type="entry name" value="TRX_Fd_NuoE"/>
    <property type="match status" value="1"/>
</dbReference>
<dbReference type="InterPro" id="IPR042128">
    <property type="entry name" value="NuoE_dom"/>
</dbReference>
<dbReference type="FunFam" id="3.40.30.10:FF:000022">
    <property type="entry name" value="NADH dehydrogenase flavoprotein 2, mitochondrial"/>
    <property type="match status" value="1"/>
</dbReference>
<accession>A0A2V3UB78</accession>
<evidence type="ECO:0000256" key="5">
    <source>
        <dbReference type="ARBA" id="ARBA00023004"/>
    </source>
</evidence>
<dbReference type="GO" id="GO:0031967">
    <property type="term" value="C:organelle envelope"/>
    <property type="evidence" value="ECO:0007669"/>
    <property type="project" value="UniProtKB-ARBA"/>
</dbReference>
<keyword evidence="12" id="KW-1185">Reference proteome</keyword>
<dbReference type="FunFam" id="1.10.10.1590:FF:000001">
    <property type="entry name" value="NADH-quinone oxidoreductase subunit E"/>
    <property type="match status" value="1"/>
</dbReference>
<keyword evidence="5" id="KW-0408">Iron</keyword>
<dbReference type="GO" id="GO:0098796">
    <property type="term" value="C:membrane protein complex"/>
    <property type="evidence" value="ECO:0007669"/>
    <property type="project" value="UniProtKB-ARBA"/>
</dbReference>
<feature type="compositionally biased region" description="Basic and acidic residues" evidence="10">
    <location>
        <begin position="288"/>
        <end position="298"/>
    </location>
</feature>
<dbReference type="OrthoDB" id="9807941at2"/>
<dbReference type="SUPFAM" id="SSF52833">
    <property type="entry name" value="Thioredoxin-like"/>
    <property type="match status" value="1"/>
</dbReference>
<dbReference type="GO" id="GO:1902494">
    <property type="term" value="C:catalytic complex"/>
    <property type="evidence" value="ECO:0007669"/>
    <property type="project" value="UniProtKB-ARBA"/>
</dbReference>
<comment type="cofactor">
    <cofactor evidence="8">
        <name>[2Fe-2S] cluster</name>
        <dbReference type="ChEBI" id="CHEBI:190135"/>
    </cofactor>
</comment>
<evidence type="ECO:0000256" key="10">
    <source>
        <dbReference type="SAM" id="MobiDB-lite"/>
    </source>
</evidence>
<dbReference type="InterPro" id="IPR002023">
    <property type="entry name" value="NuoE-like"/>
</dbReference>
<comment type="catalytic activity">
    <reaction evidence="9">
        <text>a quinone + NADH + 5 H(+)(in) = a quinol + NAD(+) + 4 H(+)(out)</text>
        <dbReference type="Rhea" id="RHEA:57888"/>
        <dbReference type="ChEBI" id="CHEBI:15378"/>
        <dbReference type="ChEBI" id="CHEBI:24646"/>
        <dbReference type="ChEBI" id="CHEBI:57540"/>
        <dbReference type="ChEBI" id="CHEBI:57945"/>
        <dbReference type="ChEBI" id="CHEBI:132124"/>
    </reaction>
</comment>
<dbReference type="Pfam" id="PF01257">
    <property type="entry name" value="2Fe-2S_thioredx"/>
    <property type="match status" value="1"/>
</dbReference>
<keyword evidence="7" id="KW-0520">NAD</keyword>
<dbReference type="GO" id="GO:0022890">
    <property type="term" value="F:inorganic cation transmembrane transporter activity"/>
    <property type="evidence" value="ECO:0007669"/>
    <property type="project" value="UniProtKB-ARBA"/>
</dbReference>
<protein>
    <submittedName>
        <fullName evidence="11">NADH dehydrogenase subunit E</fullName>
    </submittedName>
</protein>
<dbReference type="EMBL" id="QJJK01000003">
    <property type="protein sequence ID" value="PXW61707.1"/>
    <property type="molecule type" value="Genomic_DNA"/>
</dbReference>
<evidence type="ECO:0000256" key="4">
    <source>
        <dbReference type="ARBA" id="ARBA00022967"/>
    </source>
</evidence>
<dbReference type="GO" id="GO:0098662">
    <property type="term" value="P:inorganic cation transmembrane transport"/>
    <property type="evidence" value="ECO:0007669"/>
    <property type="project" value="UniProtKB-ARBA"/>
</dbReference>
<dbReference type="PANTHER" id="PTHR10371:SF3">
    <property type="entry name" value="NADH DEHYDROGENASE [UBIQUINONE] FLAVOPROTEIN 2, MITOCHONDRIAL"/>
    <property type="match status" value="1"/>
</dbReference>
<reference evidence="11 12" key="1">
    <citation type="submission" date="2018-05" db="EMBL/GenBank/DDBJ databases">
        <title>Genomic Encyclopedia of Type Strains, Phase IV (KMG-IV): sequencing the most valuable type-strain genomes for metagenomic binning, comparative biology and taxonomic classification.</title>
        <authorList>
            <person name="Goeker M."/>
        </authorList>
    </citation>
    <scope>NUCLEOTIDE SEQUENCE [LARGE SCALE GENOMIC DNA]</scope>
    <source>
        <strain evidence="11 12">DSM 6462</strain>
    </source>
</reference>
<proteinExistence type="inferred from homology"/>
<dbReference type="NCBIfam" id="NF005724">
    <property type="entry name" value="PRK07539.1-4"/>
    <property type="match status" value="1"/>
</dbReference>
<comment type="caution">
    <text evidence="11">The sequence shown here is derived from an EMBL/GenBank/DDBJ whole genome shotgun (WGS) entry which is preliminary data.</text>
</comment>
<evidence type="ECO:0000256" key="1">
    <source>
        <dbReference type="ARBA" id="ARBA00010643"/>
    </source>
</evidence>
<sequence>MAVRRLAPAEVQPSSFAFTAENAVWAGEQIAKYPEGRQASAVISLLWKAQEQCGGWLPEAAIRNVAELLGMAYIRVLEVATFYTMFNLEPVGKYFVQLCGTTPCMVRGAGALRDALQARFGDQHHVSADGNFCWLEVECLGACANAPMVQINNDYYEDLTPESLNTLLDDLAAGKPVKIGPQNGRTSSEPAGGLTSLTDPALYDGSVIGTWKKRFEEEEAKAKAAAEEKAKAEAAAAAAEAAEVKEPAKSAGTRPEQQAADTPAERVAEGKAPVSAEDKTKAAPTNPPEEHERAKDKGAVPTVGGKPSDPDDKAKG</sequence>
<dbReference type="PANTHER" id="PTHR10371">
    <property type="entry name" value="NADH DEHYDROGENASE UBIQUINONE FLAVOPROTEIN 2, MITOCHONDRIAL"/>
    <property type="match status" value="1"/>
</dbReference>
<feature type="region of interest" description="Disordered" evidence="10">
    <location>
        <begin position="175"/>
        <end position="199"/>
    </location>
</feature>
<evidence type="ECO:0000256" key="8">
    <source>
        <dbReference type="ARBA" id="ARBA00034078"/>
    </source>
</evidence>
<dbReference type="GO" id="GO:0003954">
    <property type="term" value="F:NADH dehydrogenase activity"/>
    <property type="evidence" value="ECO:0007669"/>
    <property type="project" value="TreeGrafter"/>
</dbReference>
<dbReference type="InterPro" id="IPR036249">
    <property type="entry name" value="Thioredoxin-like_sf"/>
</dbReference>
<keyword evidence="2" id="KW-0001">2Fe-2S</keyword>
<dbReference type="GO" id="GO:0046872">
    <property type="term" value="F:metal ion binding"/>
    <property type="evidence" value="ECO:0007669"/>
    <property type="project" value="UniProtKB-KW"/>
</dbReference>
<dbReference type="GO" id="GO:0022804">
    <property type="term" value="F:active transmembrane transporter activity"/>
    <property type="evidence" value="ECO:0007669"/>
    <property type="project" value="UniProtKB-ARBA"/>
</dbReference>
<evidence type="ECO:0000256" key="3">
    <source>
        <dbReference type="ARBA" id="ARBA00022723"/>
    </source>
</evidence>
<dbReference type="Gene3D" id="1.10.10.1590">
    <property type="entry name" value="NADH-quinone oxidoreductase subunit E"/>
    <property type="match status" value="1"/>
</dbReference>
<gene>
    <name evidence="11" type="ORF">C7450_103225</name>
</gene>
<keyword evidence="6" id="KW-0411">Iron-sulfur</keyword>
<dbReference type="GO" id="GO:0008324">
    <property type="term" value="F:monoatomic cation transmembrane transporter activity"/>
    <property type="evidence" value="ECO:0007669"/>
    <property type="project" value="UniProtKB-ARBA"/>
</dbReference>
<keyword evidence="4" id="KW-1278">Translocase</keyword>
<evidence type="ECO:0000256" key="6">
    <source>
        <dbReference type="ARBA" id="ARBA00023014"/>
    </source>
</evidence>
<evidence type="ECO:0000256" key="7">
    <source>
        <dbReference type="ARBA" id="ARBA00023027"/>
    </source>
</evidence>
<evidence type="ECO:0000313" key="12">
    <source>
        <dbReference type="Proteomes" id="UP000248021"/>
    </source>
</evidence>